<feature type="compositionally biased region" description="Low complexity" evidence="1">
    <location>
        <begin position="30"/>
        <end position="42"/>
    </location>
</feature>
<keyword evidence="4" id="KW-1185">Reference proteome</keyword>
<dbReference type="PANTHER" id="PTHR43441:SF6">
    <property type="entry name" value="N-ACETYLTRANSFERASE DOMAIN-CONTAINING PROTEIN"/>
    <property type="match status" value="1"/>
</dbReference>
<dbReference type="InterPro" id="IPR000182">
    <property type="entry name" value="GNAT_dom"/>
</dbReference>
<evidence type="ECO:0000313" key="3">
    <source>
        <dbReference type="EMBL" id="MFB9574147.1"/>
    </source>
</evidence>
<dbReference type="Proteomes" id="UP001589710">
    <property type="component" value="Unassembled WGS sequence"/>
</dbReference>
<dbReference type="SUPFAM" id="SSF55729">
    <property type="entry name" value="Acyl-CoA N-acyltransferases (Nat)"/>
    <property type="match status" value="1"/>
</dbReference>
<dbReference type="PROSITE" id="PS51186">
    <property type="entry name" value="GNAT"/>
    <property type="match status" value="1"/>
</dbReference>
<protein>
    <submittedName>
        <fullName evidence="3">GNAT family N-acetyltransferase</fullName>
        <ecNumber evidence="3">2.3.-.-</ecNumber>
    </submittedName>
</protein>
<organism evidence="3 4">
    <name type="scientific">Streptomyces yanii</name>
    <dbReference type="NCBI Taxonomy" id="78510"/>
    <lineage>
        <taxon>Bacteria</taxon>
        <taxon>Bacillati</taxon>
        <taxon>Actinomycetota</taxon>
        <taxon>Actinomycetes</taxon>
        <taxon>Kitasatosporales</taxon>
        <taxon>Streptomycetaceae</taxon>
        <taxon>Streptomyces</taxon>
    </lineage>
</organism>
<dbReference type="InterPro" id="IPR016181">
    <property type="entry name" value="Acyl_CoA_acyltransferase"/>
</dbReference>
<dbReference type="GO" id="GO:0016746">
    <property type="term" value="F:acyltransferase activity"/>
    <property type="evidence" value="ECO:0007669"/>
    <property type="project" value="UniProtKB-KW"/>
</dbReference>
<dbReference type="EC" id="2.3.-.-" evidence="3"/>
<keyword evidence="3" id="KW-0808">Transferase</keyword>
<name>A0ABV5RA87_9ACTN</name>
<keyword evidence="3" id="KW-0012">Acyltransferase</keyword>
<gene>
    <name evidence="3" type="ORF">ACFFTL_18010</name>
</gene>
<reference evidence="3 4" key="1">
    <citation type="submission" date="2024-09" db="EMBL/GenBank/DDBJ databases">
        <authorList>
            <person name="Sun Q."/>
            <person name="Mori K."/>
        </authorList>
    </citation>
    <scope>NUCLEOTIDE SEQUENCE [LARGE SCALE GENOMIC DNA]</scope>
    <source>
        <strain evidence="3 4">JCM 3331</strain>
    </source>
</reference>
<feature type="domain" description="N-acetyltransferase" evidence="2">
    <location>
        <begin position="82"/>
        <end position="240"/>
    </location>
</feature>
<dbReference type="CDD" id="cd04301">
    <property type="entry name" value="NAT_SF"/>
    <property type="match status" value="1"/>
</dbReference>
<sequence length="254" mass="26452">MPTGPTAADGPCPRASVWEVAAASTGAHVSGRPPRGAPPSARRSGHCYPPLQAAKNSDNSGAPKVAAVIVRRVMGDLVTPRLVLHPLSPAEAENVVAHRPGPGALWAPEYPTDGDTAGARHFLEHCADSGNPQPFGAYEIRLRQDGHAIGGVGFHGAPNAEGQVTIGYGLTPAARGKGYASEALRALLEFARDEGIAAVNGDADLDNIASQRVMVAAGMRFVRADDRVKYFLIEWSDTPEVPDVVEATAATDAV</sequence>
<evidence type="ECO:0000313" key="4">
    <source>
        <dbReference type="Proteomes" id="UP001589710"/>
    </source>
</evidence>
<comment type="caution">
    <text evidence="3">The sequence shown here is derived from an EMBL/GenBank/DDBJ whole genome shotgun (WGS) entry which is preliminary data.</text>
</comment>
<evidence type="ECO:0000259" key="2">
    <source>
        <dbReference type="PROSITE" id="PS51186"/>
    </source>
</evidence>
<proteinExistence type="predicted"/>
<feature type="region of interest" description="Disordered" evidence="1">
    <location>
        <begin position="23"/>
        <end position="61"/>
    </location>
</feature>
<evidence type="ECO:0000256" key="1">
    <source>
        <dbReference type="SAM" id="MobiDB-lite"/>
    </source>
</evidence>
<dbReference type="RefSeq" id="WP_345519235.1">
    <property type="nucleotide sequence ID" value="NZ_BAAAXD010000053.1"/>
</dbReference>
<dbReference type="EMBL" id="JBHMCG010000078">
    <property type="protein sequence ID" value="MFB9574147.1"/>
    <property type="molecule type" value="Genomic_DNA"/>
</dbReference>
<dbReference type="Gene3D" id="3.40.630.30">
    <property type="match status" value="1"/>
</dbReference>
<accession>A0ABV5RA87</accession>
<dbReference type="PANTHER" id="PTHR43441">
    <property type="entry name" value="RIBOSOMAL-PROTEIN-SERINE ACETYLTRANSFERASE"/>
    <property type="match status" value="1"/>
</dbReference>
<dbReference type="Pfam" id="PF13302">
    <property type="entry name" value="Acetyltransf_3"/>
    <property type="match status" value="1"/>
</dbReference>
<dbReference type="InterPro" id="IPR051908">
    <property type="entry name" value="Ribosomal_N-acetyltransferase"/>
</dbReference>